<dbReference type="InterPro" id="IPR036291">
    <property type="entry name" value="NAD(P)-bd_dom_sf"/>
</dbReference>
<comment type="catalytic activity">
    <reaction evidence="18">
        <text>a (2E)-enoyl-CoA + NADPH + H(+) = a 2,3-saturated acyl-CoA + NADP(+)</text>
        <dbReference type="Rhea" id="RHEA:33763"/>
        <dbReference type="ChEBI" id="CHEBI:15378"/>
        <dbReference type="ChEBI" id="CHEBI:57783"/>
        <dbReference type="ChEBI" id="CHEBI:58349"/>
        <dbReference type="ChEBI" id="CHEBI:58856"/>
        <dbReference type="ChEBI" id="CHEBI:65111"/>
        <dbReference type="EC" id="1.3.1.38"/>
    </reaction>
    <physiologicalReaction direction="left-to-right" evidence="18">
        <dbReference type="Rhea" id="RHEA:33764"/>
    </physiologicalReaction>
</comment>
<comment type="function">
    <text evidence="11">Participates in chain elongation of fatty acids. Catalyzes the reduction of trans-2-enoyl-CoAs of varying chain lengths from 6:1 to 16:1, having maximum activity with 10:1 CoA. Has no 2,4-dienoyl-CoA reductase activity.</text>
</comment>
<evidence type="ECO:0000256" key="19">
    <source>
        <dbReference type="ARBA" id="ARBA00049386"/>
    </source>
</evidence>
<sequence>MNPESGPAAEAMTGLTSLGRYGRPEEIAGAVAFLVGPDASYITGATLNVDGGQSA</sequence>
<evidence type="ECO:0000256" key="5">
    <source>
        <dbReference type="ARBA" id="ARBA00022832"/>
    </source>
</evidence>
<organism evidence="21 22">
    <name type="scientific">Paractinoplanes bogorensis</name>
    <dbReference type="NCBI Taxonomy" id="1610840"/>
    <lineage>
        <taxon>Bacteria</taxon>
        <taxon>Bacillati</taxon>
        <taxon>Actinomycetota</taxon>
        <taxon>Actinomycetes</taxon>
        <taxon>Micromonosporales</taxon>
        <taxon>Micromonosporaceae</taxon>
        <taxon>Paractinoplanes</taxon>
    </lineage>
</organism>
<evidence type="ECO:0000256" key="4">
    <source>
        <dbReference type="ARBA" id="ARBA00022553"/>
    </source>
</evidence>
<comment type="catalytic activity">
    <reaction evidence="20">
        <text>(2E)-octenoyl-CoA + NADPH + H(+) = octanoyl-CoA + NADP(+)</text>
        <dbReference type="Rhea" id="RHEA:44952"/>
        <dbReference type="ChEBI" id="CHEBI:15378"/>
        <dbReference type="ChEBI" id="CHEBI:57386"/>
        <dbReference type="ChEBI" id="CHEBI:57783"/>
        <dbReference type="ChEBI" id="CHEBI:58349"/>
        <dbReference type="ChEBI" id="CHEBI:62242"/>
    </reaction>
    <physiologicalReaction direction="left-to-right" evidence="20">
        <dbReference type="Rhea" id="RHEA:44953"/>
    </physiologicalReaction>
</comment>
<dbReference type="EC" id="1.3.1.38" evidence="13"/>
<evidence type="ECO:0000256" key="18">
    <source>
        <dbReference type="ARBA" id="ARBA00049251"/>
    </source>
</evidence>
<gene>
    <name evidence="21" type="ORF">KOI35_18770</name>
</gene>
<evidence type="ECO:0000256" key="13">
    <source>
        <dbReference type="ARBA" id="ARBA00038849"/>
    </source>
</evidence>
<dbReference type="Pfam" id="PF13561">
    <property type="entry name" value="adh_short_C2"/>
    <property type="match status" value="1"/>
</dbReference>
<evidence type="ECO:0000256" key="16">
    <source>
        <dbReference type="ARBA" id="ARBA00048686"/>
    </source>
</evidence>
<evidence type="ECO:0000256" key="20">
    <source>
        <dbReference type="ARBA" id="ARBA00049559"/>
    </source>
</evidence>
<accession>A0ABS5YR38</accession>
<evidence type="ECO:0000256" key="6">
    <source>
        <dbReference type="ARBA" id="ARBA00022857"/>
    </source>
</evidence>
<keyword evidence="10" id="KW-0275">Fatty acid biosynthesis</keyword>
<evidence type="ECO:0000313" key="21">
    <source>
        <dbReference type="EMBL" id="MBU2665556.1"/>
    </source>
</evidence>
<keyword evidence="8" id="KW-0443">Lipid metabolism</keyword>
<keyword evidence="6" id="KW-0521">NADP</keyword>
<evidence type="ECO:0000256" key="15">
    <source>
        <dbReference type="ARBA" id="ARBA00047570"/>
    </source>
</evidence>
<comment type="caution">
    <text evidence="21">The sequence shown here is derived from an EMBL/GenBank/DDBJ whole genome shotgun (WGS) entry which is preliminary data.</text>
</comment>
<evidence type="ECO:0000256" key="8">
    <source>
        <dbReference type="ARBA" id="ARBA00023098"/>
    </source>
</evidence>
<evidence type="ECO:0000256" key="9">
    <source>
        <dbReference type="ARBA" id="ARBA00023140"/>
    </source>
</evidence>
<evidence type="ECO:0000256" key="1">
    <source>
        <dbReference type="ARBA" id="ARBA00004275"/>
    </source>
</evidence>
<evidence type="ECO:0000256" key="10">
    <source>
        <dbReference type="ARBA" id="ARBA00023160"/>
    </source>
</evidence>
<evidence type="ECO:0000256" key="3">
    <source>
        <dbReference type="ARBA" id="ARBA00022516"/>
    </source>
</evidence>
<proteinExistence type="predicted"/>
<keyword evidence="4" id="KW-0597">Phosphoprotein</keyword>
<keyword evidence="5" id="KW-0276">Fatty acid metabolism</keyword>
<evidence type="ECO:0000256" key="7">
    <source>
        <dbReference type="ARBA" id="ARBA00023002"/>
    </source>
</evidence>
<keyword evidence="7" id="KW-0560">Oxidoreductase</keyword>
<evidence type="ECO:0000256" key="2">
    <source>
        <dbReference type="ARBA" id="ARBA00005189"/>
    </source>
</evidence>
<comment type="subunit">
    <text evidence="12">Interacts with PEX5, probably required to target it into peroxisomes.</text>
</comment>
<comment type="catalytic activity">
    <reaction evidence="19">
        <text>(2E)-decenoyl-CoA + NADPH + H(+) = decanoyl-CoA + NADP(+)</text>
        <dbReference type="Rhea" id="RHEA:44960"/>
        <dbReference type="ChEBI" id="CHEBI:15378"/>
        <dbReference type="ChEBI" id="CHEBI:57783"/>
        <dbReference type="ChEBI" id="CHEBI:58349"/>
        <dbReference type="ChEBI" id="CHEBI:61406"/>
        <dbReference type="ChEBI" id="CHEBI:61430"/>
    </reaction>
    <physiologicalReaction direction="left-to-right" evidence="19">
        <dbReference type="Rhea" id="RHEA:44961"/>
    </physiologicalReaction>
</comment>
<evidence type="ECO:0000313" key="22">
    <source>
        <dbReference type="Proteomes" id="UP001519654"/>
    </source>
</evidence>
<comment type="catalytic activity">
    <reaction evidence="15">
        <text>(2E)-dodecenoyl-CoA + NADPH + H(+) = dodecanoyl-CoA + NADP(+)</text>
        <dbReference type="Rhea" id="RHEA:44964"/>
        <dbReference type="ChEBI" id="CHEBI:15378"/>
        <dbReference type="ChEBI" id="CHEBI:57330"/>
        <dbReference type="ChEBI" id="CHEBI:57375"/>
        <dbReference type="ChEBI" id="CHEBI:57783"/>
        <dbReference type="ChEBI" id="CHEBI:58349"/>
    </reaction>
    <physiologicalReaction direction="left-to-right" evidence="15">
        <dbReference type="Rhea" id="RHEA:44965"/>
    </physiologicalReaction>
</comment>
<evidence type="ECO:0000256" key="14">
    <source>
        <dbReference type="ARBA" id="ARBA00041063"/>
    </source>
</evidence>
<name>A0ABS5YR38_9ACTN</name>
<dbReference type="Proteomes" id="UP001519654">
    <property type="component" value="Unassembled WGS sequence"/>
</dbReference>
<dbReference type="Gene3D" id="3.40.50.720">
    <property type="entry name" value="NAD(P)-binding Rossmann-like Domain"/>
    <property type="match status" value="1"/>
</dbReference>
<dbReference type="InterPro" id="IPR002347">
    <property type="entry name" value="SDR_fam"/>
</dbReference>
<comment type="catalytic activity">
    <reaction evidence="17">
        <text>(2E)-hexenoyl-CoA + NADPH + H(+) = hexanoyl-CoA + NADP(+)</text>
        <dbReference type="Rhea" id="RHEA:44956"/>
        <dbReference type="ChEBI" id="CHEBI:15378"/>
        <dbReference type="ChEBI" id="CHEBI:57783"/>
        <dbReference type="ChEBI" id="CHEBI:58349"/>
        <dbReference type="ChEBI" id="CHEBI:62077"/>
        <dbReference type="ChEBI" id="CHEBI:62620"/>
    </reaction>
    <physiologicalReaction direction="left-to-right" evidence="17">
        <dbReference type="Rhea" id="RHEA:44957"/>
    </physiologicalReaction>
</comment>
<dbReference type="PANTHER" id="PTHR24317">
    <property type="entry name" value="PEROXISOMAL TRANS-2-ENOYL-COA REDUCTASE"/>
    <property type="match status" value="1"/>
</dbReference>
<keyword evidence="9" id="KW-0576">Peroxisome</keyword>
<comment type="subcellular location">
    <subcellularLocation>
        <location evidence="1">Peroxisome</location>
    </subcellularLocation>
</comment>
<evidence type="ECO:0000256" key="17">
    <source>
        <dbReference type="ARBA" id="ARBA00049108"/>
    </source>
</evidence>
<comment type="catalytic activity">
    <reaction evidence="16">
        <text>(2E)-tetradecenoyl-CoA + NADPH + H(+) = tetradecanoyl-CoA + NADP(+)</text>
        <dbReference type="Rhea" id="RHEA:44968"/>
        <dbReference type="ChEBI" id="CHEBI:15378"/>
        <dbReference type="ChEBI" id="CHEBI:57385"/>
        <dbReference type="ChEBI" id="CHEBI:57783"/>
        <dbReference type="ChEBI" id="CHEBI:58349"/>
        <dbReference type="ChEBI" id="CHEBI:61405"/>
    </reaction>
    <physiologicalReaction direction="left-to-right" evidence="16">
        <dbReference type="Rhea" id="RHEA:44969"/>
    </physiologicalReaction>
</comment>
<comment type="pathway">
    <text evidence="2">Lipid metabolism.</text>
</comment>
<protein>
    <recommendedName>
        <fullName evidence="14">Peroxisomal trans-2-enoyl-CoA reductase</fullName>
        <ecNumber evidence="13">1.3.1.38</ecNumber>
    </recommendedName>
</protein>
<dbReference type="EMBL" id="JAHKKG010000005">
    <property type="protein sequence ID" value="MBU2665556.1"/>
    <property type="molecule type" value="Genomic_DNA"/>
</dbReference>
<dbReference type="InterPro" id="IPR052388">
    <property type="entry name" value="Peroxisomal_t2-enoyl-CoA_red"/>
</dbReference>
<evidence type="ECO:0000256" key="12">
    <source>
        <dbReference type="ARBA" id="ARBA00038622"/>
    </source>
</evidence>
<dbReference type="SUPFAM" id="SSF51735">
    <property type="entry name" value="NAD(P)-binding Rossmann-fold domains"/>
    <property type="match status" value="1"/>
</dbReference>
<dbReference type="PANTHER" id="PTHR24317:SF7">
    <property type="entry name" value="PEROXISOMAL TRANS-2-ENOYL-COA REDUCTASE"/>
    <property type="match status" value="1"/>
</dbReference>
<reference evidence="21 22" key="1">
    <citation type="submission" date="2021-06" db="EMBL/GenBank/DDBJ databases">
        <title>Actinoplanes lichenicola sp. nov., and Actinoplanes ovalisporus sp. nov., isolated from lichen in Thailand.</title>
        <authorList>
            <person name="Saeng-In P."/>
            <person name="Kanchanasin P."/>
            <person name="Yuki M."/>
            <person name="Kudo T."/>
            <person name="Ohkuma M."/>
            <person name="Phongsopitanun W."/>
            <person name="Tanasupawat S."/>
        </authorList>
    </citation>
    <scope>NUCLEOTIDE SEQUENCE [LARGE SCALE GENOMIC DNA]</scope>
    <source>
        <strain evidence="21 22">NBRC 110975</strain>
    </source>
</reference>
<keyword evidence="22" id="KW-1185">Reference proteome</keyword>
<keyword evidence="3" id="KW-0444">Lipid biosynthesis</keyword>
<evidence type="ECO:0000256" key="11">
    <source>
        <dbReference type="ARBA" id="ARBA00037124"/>
    </source>
</evidence>